<keyword evidence="2" id="KW-1185">Reference proteome</keyword>
<evidence type="ECO:0000313" key="2">
    <source>
        <dbReference type="Proteomes" id="UP001262754"/>
    </source>
</evidence>
<accession>A0ABU1MXL3</accession>
<evidence type="ECO:0000313" key="1">
    <source>
        <dbReference type="EMBL" id="MDR6530595.1"/>
    </source>
</evidence>
<reference evidence="1 2" key="1">
    <citation type="submission" date="2023-07" db="EMBL/GenBank/DDBJ databases">
        <title>Sorghum-associated microbial communities from plants grown in Nebraska, USA.</title>
        <authorList>
            <person name="Schachtman D."/>
        </authorList>
    </citation>
    <scope>NUCLEOTIDE SEQUENCE [LARGE SCALE GENOMIC DNA]</scope>
    <source>
        <strain evidence="1 2">DS2154</strain>
    </source>
</reference>
<name>A0ABU1MXL3_9CAUL</name>
<protein>
    <submittedName>
        <fullName evidence="1">Uncharacterized protein</fullName>
    </submittedName>
</protein>
<dbReference type="Proteomes" id="UP001262754">
    <property type="component" value="Unassembled WGS sequence"/>
</dbReference>
<organism evidence="1 2">
    <name type="scientific">Caulobacter rhizosphaerae</name>
    <dbReference type="NCBI Taxonomy" id="2010972"/>
    <lineage>
        <taxon>Bacteria</taxon>
        <taxon>Pseudomonadati</taxon>
        <taxon>Pseudomonadota</taxon>
        <taxon>Alphaproteobacteria</taxon>
        <taxon>Caulobacterales</taxon>
        <taxon>Caulobacteraceae</taxon>
        <taxon>Caulobacter</taxon>
    </lineage>
</organism>
<dbReference type="EMBL" id="JAVDRL010000003">
    <property type="protein sequence ID" value="MDR6530595.1"/>
    <property type="molecule type" value="Genomic_DNA"/>
</dbReference>
<proteinExistence type="predicted"/>
<dbReference type="RefSeq" id="WP_057185456.1">
    <property type="nucleotide sequence ID" value="NZ_JAVDRL010000003.1"/>
</dbReference>
<sequence length="69" mass="7628">MSRPKTPANDHLAAFKPAGDDLDRLTDAEIEARLATTGETLMREIKLRILRSREQSLARLAASALKDLP</sequence>
<gene>
    <name evidence="1" type="ORF">J2800_001331</name>
</gene>
<comment type="caution">
    <text evidence="1">The sequence shown here is derived from an EMBL/GenBank/DDBJ whole genome shotgun (WGS) entry which is preliminary data.</text>
</comment>